<name>A0A8J5JID2_HOMAM</name>
<proteinExistence type="predicted"/>
<feature type="compositionally biased region" description="Polar residues" evidence="2">
    <location>
        <begin position="299"/>
        <end position="308"/>
    </location>
</feature>
<feature type="non-terminal residue" evidence="5">
    <location>
        <position position="308"/>
    </location>
</feature>
<dbReference type="InterPro" id="IPR007889">
    <property type="entry name" value="HTH_Psq"/>
</dbReference>
<reference evidence="5" key="1">
    <citation type="journal article" date="2021" name="Sci. Adv.">
        <title>The American lobster genome reveals insights on longevity, neural, and immune adaptations.</title>
        <authorList>
            <person name="Polinski J.M."/>
            <person name="Zimin A.V."/>
            <person name="Clark K.F."/>
            <person name="Kohn A.B."/>
            <person name="Sadowski N."/>
            <person name="Timp W."/>
            <person name="Ptitsyn A."/>
            <person name="Khanna P."/>
            <person name="Romanova D.Y."/>
            <person name="Williams P."/>
            <person name="Greenwood S.J."/>
            <person name="Moroz L.L."/>
            <person name="Walt D.R."/>
            <person name="Bodnar A.G."/>
        </authorList>
    </citation>
    <scope>NUCLEOTIDE SEQUENCE</scope>
    <source>
        <strain evidence="5">GMGI-L3</strain>
    </source>
</reference>
<dbReference type="InterPro" id="IPR009057">
    <property type="entry name" value="Homeodomain-like_sf"/>
</dbReference>
<evidence type="ECO:0000256" key="1">
    <source>
        <dbReference type="ARBA" id="ARBA00004123"/>
    </source>
</evidence>
<keyword evidence="3" id="KW-0732">Signal</keyword>
<evidence type="ECO:0000256" key="3">
    <source>
        <dbReference type="SAM" id="SignalP"/>
    </source>
</evidence>
<feature type="chain" id="PRO_5035270125" evidence="3">
    <location>
        <begin position="23"/>
        <end position="308"/>
    </location>
</feature>
<evidence type="ECO:0000259" key="4">
    <source>
        <dbReference type="Pfam" id="PF04218"/>
    </source>
</evidence>
<dbReference type="GO" id="GO:0005634">
    <property type="term" value="C:nucleus"/>
    <property type="evidence" value="ECO:0007669"/>
    <property type="project" value="UniProtKB-SubCell"/>
</dbReference>
<gene>
    <name evidence="5" type="primary">TIGD1-L290</name>
    <name evidence="5" type="ORF">Hamer_G008761</name>
</gene>
<organism evidence="5 6">
    <name type="scientific">Homarus americanus</name>
    <name type="common">American lobster</name>
    <dbReference type="NCBI Taxonomy" id="6706"/>
    <lineage>
        <taxon>Eukaryota</taxon>
        <taxon>Metazoa</taxon>
        <taxon>Ecdysozoa</taxon>
        <taxon>Arthropoda</taxon>
        <taxon>Crustacea</taxon>
        <taxon>Multicrustacea</taxon>
        <taxon>Malacostraca</taxon>
        <taxon>Eumalacostraca</taxon>
        <taxon>Eucarida</taxon>
        <taxon>Decapoda</taxon>
        <taxon>Pleocyemata</taxon>
        <taxon>Astacidea</taxon>
        <taxon>Nephropoidea</taxon>
        <taxon>Nephropidae</taxon>
        <taxon>Homarus</taxon>
    </lineage>
</organism>
<dbReference type="Pfam" id="PF04218">
    <property type="entry name" value="CENP-B_N"/>
    <property type="match status" value="1"/>
</dbReference>
<evidence type="ECO:0000256" key="2">
    <source>
        <dbReference type="SAM" id="MobiDB-lite"/>
    </source>
</evidence>
<dbReference type="Proteomes" id="UP000747542">
    <property type="component" value="Unassembled WGS sequence"/>
</dbReference>
<comment type="subcellular location">
    <subcellularLocation>
        <location evidence="1">Nucleus</location>
    </subcellularLocation>
</comment>
<evidence type="ECO:0000313" key="6">
    <source>
        <dbReference type="Proteomes" id="UP000747542"/>
    </source>
</evidence>
<evidence type="ECO:0000313" key="5">
    <source>
        <dbReference type="EMBL" id="KAG7158145.1"/>
    </source>
</evidence>
<feature type="compositionally biased region" description="Polar residues" evidence="2">
    <location>
        <begin position="267"/>
        <end position="284"/>
    </location>
</feature>
<keyword evidence="6" id="KW-1185">Reference proteome</keyword>
<accession>A0A8J5JID2</accession>
<feature type="region of interest" description="Disordered" evidence="2">
    <location>
        <begin position="261"/>
        <end position="308"/>
    </location>
</feature>
<sequence>TSAKPRGQQSLIFNFCWWFITSTYITMPPKRPAAPSGSTPKRARRVLTLNEKNEVLKQLDSGMSYAAVGRHFGLNESSCINFIAESHNELSQNCVRSCWKKLWPEIVPTFTGFPTAEPQLRNIITMANEVGGEGFSDLTAAEVQEELLGNVGDPFTSDELEQLVELQDETEDEVSDDENKNLTLDNLGEVIRMSKALSARLYDIDPSLDRSLKAKRAIENVMLPYIELQREMRSKKAQTTITNFFSRRVPAIAEPAGILQQEAEAADTSQQQDVEAAGTSQQQDAVPAHTPQEDADLDSSYSSDWSGF</sequence>
<dbReference type="SUPFAM" id="SSF46689">
    <property type="entry name" value="Homeodomain-like"/>
    <property type="match status" value="1"/>
</dbReference>
<dbReference type="AlphaFoldDB" id="A0A8J5JID2"/>
<feature type="domain" description="HTH psq-type" evidence="4">
    <location>
        <begin position="41"/>
        <end position="77"/>
    </location>
</feature>
<feature type="signal peptide" evidence="3">
    <location>
        <begin position="1"/>
        <end position="22"/>
    </location>
</feature>
<protein>
    <submittedName>
        <fullName evidence="5">Putative Tigger transposable element-derived protein 1-like 290</fullName>
    </submittedName>
</protein>
<comment type="caution">
    <text evidence="5">The sequence shown here is derived from an EMBL/GenBank/DDBJ whole genome shotgun (WGS) entry which is preliminary data.</text>
</comment>
<dbReference type="GO" id="GO:0003677">
    <property type="term" value="F:DNA binding"/>
    <property type="evidence" value="ECO:0007669"/>
    <property type="project" value="InterPro"/>
</dbReference>
<dbReference type="EMBL" id="JAHLQT010035566">
    <property type="protein sequence ID" value="KAG7158145.1"/>
    <property type="molecule type" value="Genomic_DNA"/>
</dbReference>